<evidence type="ECO:0000256" key="1">
    <source>
        <dbReference type="SAM" id="SignalP"/>
    </source>
</evidence>
<comment type="caution">
    <text evidence="2">The sequence shown here is derived from an EMBL/GenBank/DDBJ whole genome shotgun (WGS) entry which is preliminary data.</text>
</comment>
<accession>A0A6A2XB29</accession>
<feature type="signal peptide" evidence="1">
    <location>
        <begin position="1"/>
        <end position="25"/>
    </location>
</feature>
<feature type="chain" id="PRO_5025344125" evidence="1">
    <location>
        <begin position="26"/>
        <end position="201"/>
    </location>
</feature>
<dbReference type="Proteomes" id="UP000436088">
    <property type="component" value="Unassembled WGS sequence"/>
</dbReference>
<organism evidence="2 3">
    <name type="scientific">Hibiscus syriacus</name>
    <name type="common">Rose of Sharon</name>
    <dbReference type="NCBI Taxonomy" id="106335"/>
    <lineage>
        <taxon>Eukaryota</taxon>
        <taxon>Viridiplantae</taxon>
        <taxon>Streptophyta</taxon>
        <taxon>Embryophyta</taxon>
        <taxon>Tracheophyta</taxon>
        <taxon>Spermatophyta</taxon>
        <taxon>Magnoliopsida</taxon>
        <taxon>eudicotyledons</taxon>
        <taxon>Gunneridae</taxon>
        <taxon>Pentapetalae</taxon>
        <taxon>rosids</taxon>
        <taxon>malvids</taxon>
        <taxon>Malvales</taxon>
        <taxon>Malvaceae</taxon>
        <taxon>Malvoideae</taxon>
        <taxon>Hibiscus</taxon>
    </lineage>
</organism>
<evidence type="ECO:0000313" key="3">
    <source>
        <dbReference type="Proteomes" id="UP000436088"/>
    </source>
</evidence>
<sequence>MFVSQRPLIRLPWIVLALFLSSVAGDLKPDCQRSRGNFSIDYPFGVGEGCFMPGFEVTYNASYSPPKPLLRLGADLHEVVDISVPCNQVCVRNNVFSGTGYETPVSSVASIILTNTPFVLNNTENKFTVIGCNSLGLLYLQDDSIPKGTKKIHVEIIENLLNDSKINDLYSVSTPHDNYGYAFLVDQEIYRFETSELDGCS</sequence>
<reference evidence="2" key="1">
    <citation type="submission" date="2019-09" db="EMBL/GenBank/DDBJ databases">
        <title>Draft genome information of white flower Hibiscus syriacus.</title>
        <authorList>
            <person name="Kim Y.-M."/>
        </authorList>
    </citation>
    <scope>NUCLEOTIDE SEQUENCE [LARGE SCALE GENOMIC DNA]</scope>
    <source>
        <strain evidence="2">YM2019G1</strain>
    </source>
</reference>
<proteinExistence type="predicted"/>
<keyword evidence="3" id="KW-1185">Reference proteome</keyword>
<gene>
    <name evidence="2" type="ORF">F3Y22_tig00112761pilonHSYRG00025</name>
</gene>
<name>A0A6A2XB29_HIBSY</name>
<dbReference type="EMBL" id="VEPZ02001647">
    <property type="protein sequence ID" value="KAE8664525.1"/>
    <property type="molecule type" value="Genomic_DNA"/>
</dbReference>
<evidence type="ECO:0000313" key="2">
    <source>
        <dbReference type="EMBL" id="KAE8664525.1"/>
    </source>
</evidence>
<dbReference type="AlphaFoldDB" id="A0A6A2XB29"/>
<protein>
    <submittedName>
        <fullName evidence="2">Uncharacterized protein</fullName>
    </submittedName>
</protein>
<keyword evidence="1" id="KW-0732">Signal</keyword>
<dbReference type="PANTHER" id="PTHR33491">
    <property type="entry name" value="OSJNBA0016N04.9 PROTEIN"/>
    <property type="match status" value="1"/>
</dbReference>